<name>A0ABV5V9Y5_9ACTN</name>
<evidence type="ECO:0000313" key="2">
    <source>
        <dbReference type="Proteomes" id="UP001589703"/>
    </source>
</evidence>
<protein>
    <submittedName>
        <fullName evidence="1">Uncharacterized protein</fullName>
    </submittedName>
</protein>
<organism evidence="1 2">
    <name type="scientific">Streptomyces thermocoprophilus</name>
    <dbReference type="NCBI Taxonomy" id="78356"/>
    <lineage>
        <taxon>Bacteria</taxon>
        <taxon>Bacillati</taxon>
        <taxon>Actinomycetota</taxon>
        <taxon>Actinomycetes</taxon>
        <taxon>Kitasatosporales</taxon>
        <taxon>Streptomycetaceae</taxon>
        <taxon>Streptomyces</taxon>
    </lineage>
</organism>
<evidence type="ECO:0000313" key="1">
    <source>
        <dbReference type="EMBL" id="MFB9734641.1"/>
    </source>
</evidence>
<dbReference type="EMBL" id="JBHMAR010000004">
    <property type="protein sequence ID" value="MFB9734641.1"/>
    <property type="molecule type" value="Genomic_DNA"/>
</dbReference>
<reference evidence="1 2" key="1">
    <citation type="submission" date="2024-09" db="EMBL/GenBank/DDBJ databases">
        <authorList>
            <person name="Sun Q."/>
            <person name="Mori K."/>
        </authorList>
    </citation>
    <scope>NUCLEOTIDE SEQUENCE [LARGE SCALE GENOMIC DNA]</scope>
    <source>
        <strain evidence="1 2">JCM 10918</strain>
    </source>
</reference>
<comment type="caution">
    <text evidence="1">The sequence shown here is derived from an EMBL/GenBank/DDBJ whole genome shotgun (WGS) entry which is preliminary data.</text>
</comment>
<gene>
    <name evidence="1" type="ORF">ACFFRO_05745</name>
</gene>
<dbReference type="Proteomes" id="UP001589703">
    <property type="component" value="Unassembled WGS sequence"/>
</dbReference>
<accession>A0ABV5V9Y5</accession>
<proteinExistence type="predicted"/>
<sequence length="80" mass="8897">MTEPRTTPRTPDGEAAALRAELAGLLQEDDPQRRLDSLETVAVLTYFARHAPGRTLPELPDAPRTIEEWVTWADPRSSVS</sequence>
<dbReference type="RefSeq" id="WP_247469581.1">
    <property type="nucleotide sequence ID" value="NZ_JBHMAR010000004.1"/>
</dbReference>
<keyword evidence="2" id="KW-1185">Reference proteome</keyword>